<accession>A0A2H5QPU8</accession>
<dbReference type="Proteomes" id="UP000236630">
    <property type="component" value="Unassembled WGS sequence"/>
</dbReference>
<dbReference type="Gene3D" id="3.20.20.80">
    <property type="entry name" value="Glycosidases"/>
    <property type="match status" value="1"/>
</dbReference>
<dbReference type="AlphaFoldDB" id="A0A2H5QPU8"/>
<keyword evidence="3" id="KW-1185">Reference proteome</keyword>
<dbReference type="InterPro" id="IPR017853">
    <property type="entry name" value="GH"/>
</dbReference>
<evidence type="ECO:0000313" key="2">
    <source>
        <dbReference type="EMBL" id="GAY66647.1"/>
    </source>
</evidence>
<dbReference type="EMBL" id="BDQV01000600">
    <property type="protein sequence ID" value="GAY66647.1"/>
    <property type="molecule type" value="Genomic_DNA"/>
</dbReference>
<protein>
    <recommendedName>
        <fullName evidence="1">Alpha-L-arabinofuranosidase 1 catalytic domain-containing protein</fullName>
    </recommendedName>
</protein>
<proteinExistence type="predicted"/>
<dbReference type="PANTHER" id="PTHR31776:SF0">
    <property type="entry name" value="ALPHA-L-ARABINOFURANOSIDASE 1"/>
    <property type="match status" value="1"/>
</dbReference>
<name>A0A2H5QPU8_CITUN</name>
<gene>
    <name evidence="2" type="ORF">CUMW_250460</name>
</gene>
<dbReference type="GO" id="GO:0046556">
    <property type="term" value="F:alpha-L-arabinofuranosidase activity"/>
    <property type="evidence" value="ECO:0007669"/>
    <property type="project" value="TreeGrafter"/>
</dbReference>
<dbReference type="InterPro" id="IPR051563">
    <property type="entry name" value="Glycosyl_Hydrolase_51"/>
</dbReference>
<dbReference type="SUPFAM" id="SSF51445">
    <property type="entry name" value="(Trans)glycosidases"/>
    <property type="match status" value="1"/>
</dbReference>
<dbReference type="STRING" id="55188.A0A2H5QPU8"/>
<comment type="caution">
    <text evidence="2">The sequence shown here is derived from an EMBL/GenBank/DDBJ whole genome shotgun (WGS) entry which is preliminary data.</text>
</comment>
<dbReference type="PANTHER" id="PTHR31776">
    <property type="entry name" value="ALPHA-L-ARABINOFURANOSIDASE 1"/>
    <property type="match status" value="1"/>
</dbReference>
<feature type="domain" description="Alpha-L-arabinofuranosidase 1 catalytic" evidence="1">
    <location>
        <begin position="39"/>
        <end position="88"/>
    </location>
</feature>
<evidence type="ECO:0000259" key="1">
    <source>
        <dbReference type="Pfam" id="PF22848"/>
    </source>
</evidence>
<sequence length="124" mass="14347">MVKKSISLEASIRPWEDRPGHFGDIWMYWTDDGLGYFEFLKEALDSIEFARSDPNSTWGSVRAAMGHPDPFDLRYVAIGNEDCGKKNYSGLHAVLIHFYFLDQIIKLYLTISKKDLHPEYVNDN</sequence>
<dbReference type="Pfam" id="PF22848">
    <property type="entry name" value="ASD1_dom"/>
    <property type="match status" value="1"/>
</dbReference>
<dbReference type="InterPro" id="IPR055235">
    <property type="entry name" value="ASD1_cat"/>
</dbReference>
<evidence type="ECO:0000313" key="3">
    <source>
        <dbReference type="Proteomes" id="UP000236630"/>
    </source>
</evidence>
<reference evidence="2 3" key="1">
    <citation type="journal article" date="2017" name="Front. Genet.">
        <title>Draft sequencing of the heterozygous diploid genome of Satsuma (Citrus unshiu Marc.) using a hybrid assembly approach.</title>
        <authorList>
            <person name="Shimizu T."/>
            <person name="Tanizawa Y."/>
            <person name="Mochizuki T."/>
            <person name="Nagasaki H."/>
            <person name="Yoshioka T."/>
            <person name="Toyoda A."/>
            <person name="Fujiyama A."/>
            <person name="Kaminuma E."/>
            <person name="Nakamura Y."/>
        </authorList>
    </citation>
    <scope>NUCLEOTIDE SEQUENCE [LARGE SCALE GENOMIC DNA]</scope>
    <source>
        <strain evidence="3">cv. Miyagawa wase</strain>
    </source>
</reference>
<organism evidence="2 3">
    <name type="scientific">Citrus unshiu</name>
    <name type="common">Satsuma mandarin</name>
    <name type="synonym">Citrus nobilis var. unshiu</name>
    <dbReference type="NCBI Taxonomy" id="55188"/>
    <lineage>
        <taxon>Eukaryota</taxon>
        <taxon>Viridiplantae</taxon>
        <taxon>Streptophyta</taxon>
        <taxon>Embryophyta</taxon>
        <taxon>Tracheophyta</taxon>
        <taxon>Spermatophyta</taxon>
        <taxon>Magnoliopsida</taxon>
        <taxon>eudicotyledons</taxon>
        <taxon>Gunneridae</taxon>
        <taxon>Pentapetalae</taxon>
        <taxon>rosids</taxon>
        <taxon>malvids</taxon>
        <taxon>Sapindales</taxon>
        <taxon>Rutaceae</taxon>
        <taxon>Aurantioideae</taxon>
        <taxon>Citrus</taxon>
    </lineage>
</organism>